<evidence type="ECO:0000313" key="1">
    <source>
        <dbReference type="EMBL" id="KAF0690796.1"/>
    </source>
</evidence>
<evidence type="ECO:0000313" key="2">
    <source>
        <dbReference type="EMBL" id="VFT94594.1"/>
    </source>
</evidence>
<dbReference type="EMBL" id="CAADRA010006335">
    <property type="protein sequence ID" value="VFT94594.1"/>
    <property type="molecule type" value="Genomic_DNA"/>
</dbReference>
<dbReference type="AlphaFoldDB" id="A0A485LAC9"/>
<evidence type="ECO:0000313" key="3">
    <source>
        <dbReference type="Proteomes" id="UP000332933"/>
    </source>
</evidence>
<accession>A0A485LAC9</accession>
<dbReference type="Proteomes" id="UP000332933">
    <property type="component" value="Unassembled WGS sequence"/>
</dbReference>
<protein>
    <submittedName>
        <fullName evidence="2">Aste57867_17851 protein</fullName>
    </submittedName>
</protein>
<gene>
    <name evidence="2" type="primary">Aste57867_17851</name>
    <name evidence="1" type="ORF">As57867_017790</name>
    <name evidence="2" type="ORF">ASTE57867_17851</name>
</gene>
<proteinExistence type="predicted"/>
<dbReference type="EMBL" id="VJMH01006314">
    <property type="protein sequence ID" value="KAF0690796.1"/>
    <property type="molecule type" value="Genomic_DNA"/>
</dbReference>
<name>A0A485LAC9_9STRA</name>
<reference evidence="1" key="2">
    <citation type="submission" date="2019-06" db="EMBL/GenBank/DDBJ databases">
        <title>Genomics analysis of Aphanomyces spp. identifies a new class of oomycete effector associated with host adaptation.</title>
        <authorList>
            <person name="Gaulin E."/>
        </authorList>
    </citation>
    <scope>NUCLEOTIDE SEQUENCE</scope>
    <source>
        <strain evidence="1">CBS 578.67</strain>
    </source>
</reference>
<reference evidence="2 3" key="1">
    <citation type="submission" date="2019-03" db="EMBL/GenBank/DDBJ databases">
        <authorList>
            <person name="Gaulin E."/>
            <person name="Dumas B."/>
        </authorList>
    </citation>
    <scope>NUCLEOTIDE SEQUENCE [LARGE SCALE GENOMIC DNA]</scope>
    <source>
        <strain evidence="2">CBS 568.67</strain>
    </source>
</reference>
<keyword evidence="3" id="KW-1185">Reference proteome</keyword>
<sequence>MTAMTPLSLGTTVLTFSDVHLQSHSPDEVEWAMVDPHEHMVEWTTYLLESASVLVHFQMALAKASTKSGCKKFVVDVLSDDGHDERLVLVLTNKSMAGFIDTSTFELRRLEQPNMDVKSIVPKGVVSEDIKLEMLEAVKPEEDVSEILDEIIQLEMSNEVKFEMSTIEIPDLRPTLQVGRTRMSYESMRETGQTWNRFKEVRSCGMYRSYFLNHSDTTVAPQATYS</sequence>
<organism evidence="2 3">
    <name type="scientific">Aphanomyces stellatus</name>
    <dbReference type="NCBI Taxonomy" id="120398"/>
    <lineage>
        <taxon>Eukaryota</taxon>
        <taxon>Sar</taxon>
        <taxon>Stramenopiles</taxon>
        <taxon>Oomycota</taxon>
        <taxon>Saprolegniomycetes</taxon>
        <taxon>Saprolegniales</taxon>
        <taxon>Verrucalvaceae</taxon>
        <taxon>Aphanomyces</taxon>
    </lineage>
</organism>